<feature type="transmembrane region" description="Helical" evidence="1">
    <location>
        <begin position="27"/>
        <end position="46"/>
    </location>
</feature>
<proteinExistence type="predicted"/>
<sequence length="47" mass="5424">MSDMEPDPIRRWLIKHGDQLHGDLREALFLFPIALCIAIAMIIYWGG</sequence>
<evidence type="ECO:0000313" key="2">
    <source>
        <dbReference type="EMBL" id="MDM7491459.1"/>
    </source>
</evidence>
<organism evidence="2 3">
    <name type="scientific">Rhodococcus indonesiensis</name>
    <dbReference type="NCBI Taxonomy" id="3055869"/>
    <lineage>
        <taxon>Bacteria</taxon>
        <taxon>Bacillati</taxon>
        <taxon>Actinomycetota</taxon>
        <taxon>Actinomycetes</taxon>
        <taxon>Mycobacteriales</taxon>
        <taxon>Nocardiaceae</taxon>
        <taxon>Rhodococcus</taxon>
    </lineage>
</organism>
<comment type="caution">
    <text evidence="2">The sequence shown here is derived from an EMBL/GenBank/DDBJ whole genome shotgun (WGS) entry which is preliminary data.</text>
</comment>
<name>A0ABT7RW28_9NOCA</name>
<evidence type="ECO:0000313" key="3">
    <source>
        <dbReference type="Proteomes" id="UP001233164"/>
    </source>
</evidence>
<evidence type="ECO:0000256" key="1">
    <source>
        <dbReference type="SAM" id="Phobius"/>
    </source>
</evidence>
<protein>
    <submittedName>
        <fullName evidence="2">Uncharacterized protein</fullName>
    </submittedName>
</protein>
<keyword evidence="3" id="KW-1185">Reference proteome</keyword>
<reference evidence="2 3" key="1">
    <citation type="submission" date="2023-06" db="EMBL/GenBank/DDBJ databases">
        <title>Rhodococcus indonesiensis sp. nov a new member of the Rhodococcus ruber lineage isolated from a sediment of neutral hot spring.</title>
        <authorList>
            <person name="Kusuma A.B."/>
            <person name="Fenylestari G."/>
            <person name="Ammar F."/>
            <person name="Nouioui I."/>
            <person name="Goodfellow M."/>
        </authorList>
    </citation>
    <scope>NUCLEOTIDE SEQUENCE [LARGE SCALE GENOMIC DNA]</scope>
    <source>
        <strain evidence="2 3">CSLK01-03</strain>
    </source>
</reference>
<dbReference type="RefSeq" id="WP_289382257.1">
    <property type="nucleotide sequence ID" value="NZ_JAUBOF010000164.1"/>
</dbReference>
<accession>A0ABT7RW28</accession>
<gene>
    <name evidence="2" type="ORF">QT969_24560</name>
</gene>
<keyword evidence="1" id="KW-1133">Transmembrane helix</keyword>
<dbReference type="Proteomes" id="UP001233164">
    <property type="component" value="Unassembled WGS sequence"/>
</dbReference>
<keyword evidence="1" id="KW-0812">Transmembrane</keyword>
<dbReference type="EMBL" id="JAUBOF010000164">
    <property type="protein sequence ID" value="MDM7491459.1"/>
    <property type="molecule type" value="Genomic_DNA"/>
</dbReference>
<keyword evidence="1" id="KW-0472">Membrane</keyword>